<evidence type="ECO:0000313" key="2">
    <source>
        <dbReference type="EMBL" id="RYM32159.1"/>
    </source>
</evidence>
<keyword evidence="3" id="KW-1185">Reference proteome</keyword>
<protein>
    <submittedName>
        <fullName evidence="2">DoxX family membrane protein</fullName>
    </submittedName>
</protein>
<feature type="transmembrane region" description="Helical" evidence="1">
    <location>
        <begin position="55"/>
        <end position="73"/>
    </location>
</feature>
<reference evidence="2 3" key="1">
    <citation type="submission" date="2019-02" db="EMBL/GenBank/DDBJ databases">
        <title>Genome sequence of the sea-ice species Brumimicrobium glaciale.</title>
        <authorList>
            <person name="Bowman J.P."/>
        </authorList>
    </citation>
    <scope>NUCLEOTIDE SEQUENCE [LARGE SCALE GENOMIC DNA]</scope>
    <source>
        <strain evidence="2 3">IC156</strain>
    </source>
</reference>
<name>A0A4Q4KK30_9FLAO</name>
<feature type="transmembrane region" description="Helical" evidence="1">
    <location>
        <begin position="78"/>
        <end position="97"/>
    </location>
</feature>
<sequence length="130" mass="14628">MSELKEKKRKMSIVIRFIFGVFLLFFGFDHFFNYIPFPEMAPEATAYFGNLSSTGAMQLVGLVEIAAALAFILNKYGALMAVILMSVSVNAVLFHIALDLPKIFGALTLLGFNIIMLYIYRRQYVSLLKA</sequence>
<accession>A0A4Q4KK30</accession>
<feature type="transmembrane region" description="Helical" evidence="1">
    <location>
        <begin position="103"/>
        <end position="120"/>
    </location>
</feature>
<dbReference type="OrthoDB" id="8161897at2"/>
<gene>
    <name evidence="2" type="ORF">ERX46_15875</name>
</gene>
<keyword evidence="1" id="KW-1133">Transmembrane helix</keyword>
<evidence type="ECO:0000313" key="3">
    <source>
        <dbReference type="Proteomes" id="UP000293952"/>
    </source>
</evidence>
<keyword evidence="1" id="KW-0812">Transmembrane</keyword>
<feature type="transmembrane region" description="Helical" evidence="1">
    <location>
        <begin position="12"/>
        <end position="35"/>
    </location>
</feature>
<comment type="caution">
    <text evidence="2">The sequence shown here is derived from an EMBL/GenBank/DDBJ whole genome shotgun (WGS) entry which is preliminary data.</text>
</comment>
<keyword evidence="1" id="KW-0472">Membrane</keyword>
<evidence type="ECO:0000256" key="1">
    <source>
        <dbReference type="SAM" id="Phobius"/>
    </source>
</evidence>
<dbReference type="EMBL" id="SETE01000007">
    <property type="protein sequence ID" value="RYM32159.1"/>
    <property type="molecule type" value="Genomic_DNA"/>
</dbReference>
<dbReference type="Proteomes" id="UP000293952">
    <property type="component" value="Unassembled WGS sequence"/>
</dbReference>
<dbReference type="RefSeq" id="WP_130094848.1">
    <property type="nucleotide sequence ID" value="NZ_SETE01000007.1"/>
</dbReference>
<organism evidence="2 3">
    <name type="scientific">Brumimicrobium glaciale</name>
    <dbReference type="NCBI Taxonomy" id="200475"/>
    <lineage>
        <taxon>Bacteria</taxon>
        <taxon>Pseudomonadati</taxon>
        <taxon>Bacteroidota</taxon>
        <taxon>Flavobacteriia</taxon>
        <taxon>Flavobacteriales</taxon>
        <taxon>Crocinitomicaceae</taxon>
        <taxon>Brumimicrobium</taxon>
    </lineage>
</organism>
<dbReference type="AlphaFoldDB" id="A0A4Q4KK30"/>
<proteinExistence type="predicted"/>